<protein>
    <submittedName>
        <fullName evidence="1">Uncharacterized protein</fullName>
    </submittedName>
</protein>
<gene>
    <name evidence="1" type="ORF">H4O18_05075</name>
</gene>
<comment type="caution">
    <text evidence="1">The sequence shown here is derived from an EMBL/GenBank/DDBJ whole genome shotgun (WGS) entry which is preliminary data.</text>
</comment>
<dbReference type="RefSeq" id="WP_187582065.1">
    <property type="nucleotide sequence ID" value="NZ_JACLHY010000003.1"/>
</dbReference>
<evidence type="ECO:0000313" key="1">
    <source>
        <dbReference type="EMBL" id="MBC8767358.1"/>
    </source>
</evidence>
<organism evidence="1 2">
    <name type="scientific">Arenibacter arenosicollis</name>
    <dbReference type="NCBI Taxonomy" id="2762274"/>
    <lineage>
        <taxon>Bacteria</taxon>
        <taxon>Pseudomonadati</taxon>
        <taxon>Bacteroidota</taxon>
        <taxon>Flavobacteriia</taxon>
        <taxon>Flavobacteriales</taxon>
        <taxon>Flavobacteriaceae</taxon>
        <taxon>Arenibacter</taxon>
    </lineage>
</organism>
<accession>A0ABR7QJK4</accession>
<proteinExistence type="predicted"/>
<dbReference type="EMBL" id="JACLHY010000003">
    <property type="protein sequence ID" value="MBC8767358.1"/>
    <property type="molecule type" value="Genomic_DNA"/>
</dbReference>
<keyword evidence="2" id="KW-1185">Reference proteome</keyword>
<evidence type="ECO:0000313" key="2">
    <source>
        <dbReference type="Proteomes" id="UP000618952"/>
    </source>
</evidence>
<reference evidence="1 2" key="1">
    <citation type="submission" date="2020-08" db="EMBL/GenBank/DDBJ databases">
        <title>Arenibacter gaetbuli sp. nov., isolated from a sand dune.</title>
        <authorList>
            <person name="Park S."/>
            <person name="Yoon J.-H."/>
        </authorList>
    </citation>
    <scope>NUCLEOTIDE SEQUENCE [LARGE SCALE GENOMIC DNA]</scope>
    <source>
        <strain evidence="1 2">BSSL-BM3</strain>
    </source>
</reference>
<name>A0ABR7QJK4_9FLAO</name>
<dbReference type="Proteomes" id="UP000618952">
    <property type="component" value="Unassembled WGS sequence"/>
</dbReference>
<sequence length="468" mass="54665">MQLKKVDYPIFWEEDEKGKPKISNIGLLGFLERNGFAMAKVSETDQILVKMFNNRMSRVDETLVDQIIQEHLVSCGQDKILETYAKGMAGYFTKRKSNLLPQIELVKDRDKSESSNFYFPNCYGKITDKEIKVLGYDSLEMPIWENRILKQEYVHMNEPGAGQFEQFSKNITGNQDERLLALKTILGYLLHRNKEVGESKAIIFYDENMCLNNQAHGGTGKTLLSQAISKCREVEIFDGKEIKTGSWFKNQRIELTTDVLVYDDLNQYVSLENFYAMITSGIEVEKKRQQSYFIKHEDSPKILITSNYPVKGPGGSSDVRRRHEFELSNYYDANFTPEMEFGNRFFGNAWNQEEWSRFFYFMMSCVQDYLRHGLFEVEPINLKRAKLVDGSCQEFVEFANEFVEFNEWQDKRVFETLFQESHPEVEVRSPHIFKKWLCSFAIENSASFDQKSSGGNYLFRIKKEVKDV</sequence>